<accession>A0A8C2R3U7</accession>
<proteinExistence type="predicted"/>
<name>A0A8C2R3U7_CAPHI</name>
<organism evidence="1">
    <name type="scientific">Capra hircus</name>
    <name type="common">Goat</name>
    <dbReference type="NCBI Taxonomy" id="9925"/>
    <lineage>
        <taxon>Eukaryota</taxon>
        <taxon>Metazoa</taxon>
        <taxon>Chordata</taxon>
        <taxon>Craniata</taxon>
        <taxon>Vertebrata</taxon>
        <taxon>Euteleostomi</taxon>
        <taxon>Mammalia</taxon>
        <taxon>Eutheria</taxon>
        <taxon>Laurasiatheria</taxon>
        <taxon>Artiodactyla</taxon>
        <taxon>Ruminantia</taxon>
        <taxon>Pecora</taxon>
        <taxon>Bovidae</taxon>
        <taxon>Caprinae</taxon>
        <taxon>Capra</taxon>
    </lineage>
</organism>
<dbReference type="Ensembl" id="ENSCHIT00010032650.1">
    <property type="protein sequence ID" value="ENSCHIP00010023067.1"/>
    <property type="gene ID" value="ENSCHIG00010017214.1"/>
</dbReference>
<evidence type="ECO:0000313" key="1">
    <source>
        <dbReference type="Ensembl" id="ENSCHIP00010023067.1"/>
    </source>
</evidence>
<reference evidence="1" key="2">
    <citation type="submission" date="2025-08" db="UniProtKB">
        <authorList>
            <consortium name="Ensembl"/>
        </authorList>
    </citation>
    <scope>IDENTIFICATION</scope>
</reference>
<reference evidence="1" key="1">
    <citation type="submission" date="2019-03" db="EMBL/GenBank/DDBJ databases">
        <title>Genome sequencing and reference-guided assembly of Black Bengal Goat (Capra hircus).</title>
        <authorList>
            <person name="Siddiki A.Z."/>
            <person name="Baten A."/>
            <person name="Billah M."/>
            <person name="Alam M.A.U."/>
            <person name="Shawrob K.S.M."/>
            <person name="Saha S."/>
            <person name="Chowdhury M."/>
            <person name="Rahman A.H."/>
            <person name="Stear M."/>
            <person name="Miah G."/>
            <person name="Das G.B."/>
            <person name="Hossain M.M."/>
            <person name="Kumkum M."/>
            <person name="Islam M.S."/>
            <person name="Mollah A.M."/>
            <person name="Ahsan A."/>
            <person name="Tusar F."/>
            <person name="Khan M.K.I."/>
        </authorList>
    </citation>
    <scope>NUCLEOTIDE SEQUENCE [LARGE SCALE GENOMIC DNA]</scope>
</reference>
<sequence length="142" mass="15999">MATQQGTPSSALRVLEEALGMGVSAAGDTAEAVAAEGAYYLEQVTITEASEDDYEYEEIPDDNYSIPEGEEDLAKAVQMVQEQATDTQILLFLLVERKMHQKVLLKKVFVKPENKANVKQRQKLIQRIQNFLHICNQIQTWI</sequence>
<dbReference type="AlphaFoldDB" id="A0A8C2R3U7"/>
<protein>
    <submittedName>
        <fullName evidence="1">Uncharacterized protein</fullName>
    </submittedName>
</protein>